<dbReference type="InterPro" id="IPR001296">
    <property type="entry name" value="Glyco_trans_1"/>
</dbReference>
<keyword evidence="1 3" id="KW-0808">Transferase</keyword>
<comment type="caution">
    <text evidence="3">The sequence shown here is derived from an EMBL/GenBank/DDBJ whole genome shotgun (WGS) entry which is preliminary data.</text>
</comment>
<evidence type="ECO:0000313" key="4">
    <source>
        <dbReference type="Proteomes" id="UP000579647"/>
    </source>
</evidence>
<dbReference type="EMBL" id="JACHDO010000001">
    <property type="protein sequence ID" value="MBB5493409.1"/>
    <property type="molecule type" value="Genomic_DNA"/>
</dbReference>
<dbReference type="Gene3D" id="3.40.50.2000">
    <property type="entry name" value="Glycogen Phosphorylase B"/>
    <property type="match status" value="3"/>
</dbReference>
<name>A0A840W8S1_9ACTN</name>
<reference evidence="3 4" key="1">
    <citation type="submission" date="2020-08" db="EMBL/GenBank/DDBJ databases">
        <title>Sequencing the genomes of 1000 actinobacteria strains.</title>
        <authorList>
            <person name="Klenk H.-P."/>
        </authorList>
    </citation>
    <scope>NUCLEOTIDE SEQUENCE [LARGE SCALE GENOMIC DNA]</scope>
    <source>
        <strain evidence="3 4">DSM 44598</strain>
    </source>
</reference>
<dbReference type="CDD" id="cd03801">
    <property type="entry name" value="GT4_PimA-like"/>
    <property type="match status" value="1"/>
</dbReference>
<proteinExistence type="predicted"/>
<accession>A0A840W8S1</accession>
<dbReference type="PANTHER" id="PTHR12526">
    <property type="entry name" value="GLYCOSYLTRANSFERASE"/>
    <property type="match status" value="1"/>
</dbReference>
<sequence>MRRHTSAVVVAVHDGWYGCGTGAGHSNRRLIEILDGIPDPAVDLVVLPVEVSAGSRHHDRDWHRALTDSLGTSRTVRVHPLANGTGGRSRFGGMPAFAALTRDTLLALEQVMGSYQRGLLLLLDVPFLETAARAPRRSGWESLVLPRSSAALHCPGNLGRTAWEASSLRAAAAAGVRIGAIAPFMRRHLTTDLGVPDACVVEVTNGLTSADHLFHPSRGAELLPEGVGEEGFVLALGRAVPRKGFEDLLEAWSLLTCAGANLPHLVLAAVSEAPMTAHQRELAALIRDRALDASLITRFSARARSLMAHPGVRALVVPSRVEPFGRIPLEAYAAGAAPVVATTAGGLADLVTNGVSGFTCPPSNPRSLADALRRSLLLSEPERERMRTAGRGILRAHDYRKTLSRMVQGLAPWALSQGRTVVDIGETRSGVRVLQVPELCGWNPYVQAAETALCEAGLHVIHPGLCVDSPAAPLFRIGGSVTGEADVVHLHWPEKLARQHGTRAALDLLHRMVTSGAVLVQTVHNTTPHEPDPELWGYLCEVDRLTHGAHFFSPDHERAVRAARPWLPSGTVHLPHPLFPDPRPVPPTRSGGLRMGCFGRVRGYKRTLDFAKVFLAAAPPGASLLVAGHPDSATADCALADLAGDDPRLDYRPGFVTDARFWELLGEVDWVALPYTHLYSSGVLVSALQAGRRILSSTPVGGTALYTAEPAPPWWITTDPFDHRTALTRWAETAPAVTTGPDRLRLPSWEQAATALTGFYTHLLTTAPTTTRPPARLGAA</sequence>
<dbReference type="Pfam" id="PF00534">
    <property type="entry name" value="Glycos_transf_1"/>
    <property type="match status" value="1"/>
</dbReference>
<gene>
    <name evidence="3" type="ORF">HNR07_004546</name>
</gene>
<dbReference type="GO" id="GO:0016757">
    <property type="term" value="F:glycosyltransferase activity"/>
    <property type="evidence" value="ECO:0007669"/>
    <property type="project" value="InterPro"/>
</dbReference>
<dbReference type="Proteomes" id="UP000579647">
    <property type="component" value="Unassembled WGS sequence"/>
</dbReference>
<evidence type="ECO:0000313" key="3">
    <source>
        <dbReference type="EMBL" id="MBB5493409.1"/>
    </source>
</evidence>
<evidence type="ECO:0000256" key="1">
    <source>
        <dbReference type="ARBA" id="ARBA00022679"/>
    </source>
</evidence>
<feature type="domain" description="Glycosyl transferase family 1" evidence="2">
    <location>
        <begin position="229"/>
        <end position="391"/>
    </location>
</feature>
<evidence type="ECO:0000259" key="2">
    <source>
        <dbReference type="Pfam" id="PF00534"/>
    </source>
</evidence>
<dbReference type="AlphaFoldDB" id="A0A840W8S1"/>
<dbReference type="RefSeq" id="WP_017567551.1">
    <property type="nucleotide sequence ID" value="NZ_BAAAKM010000111.1"/>
</dbReference>
<organism evidence="3 4">
    <name type="scientific">Nocardiopsis metallicus</name>
    <dbReference type="NCBI Taxonomy" id="179819"/>
    <lineage>
        <taxon>Bacteria</taxon>
        <taxon>Bacillati</taxon>
        <taxon>Actinomycetota</taxon>
        <taxon>Actinomycetes</taxon>
        <taxon>Streptosporangiales</taxon>
        <taxon>Nocardiopsidaceae</taxon>
        <taxon>Nocardiopsis</taxon>
    </lineage>
</organism>
<keyword evidence="4" id="KW-1185">Reference proteome</keyword>
<protein>
    <submittedName>
        <fullName evidence="3">Glycosyltransferase involved in cell wall biosynthesis</fullName>
    </submittedName>
</protein>
<dbReference type="SUPFAM" id="SSF53756">
    <property type="entry name" value="UDP-Glycosyltransferase/glycogen phosphorylase"/>
    <property type="match status" value="2"/>
</dbReference>